<dbReference type="Proteomes" id="UP001159427">
    <property type="component" value="Unassembled WGS sequence"/>
</dbReference>
<feature type="compositionally biased region" description="Basic and acidic residues" evidence="1">
    <location>
        <begin position="1"/>
        <end position="27"/>
    </location>
</feature>
<organism evidence="2 3">
    <name type="scientific">Porites evermanni</name>
    <dbReference type="NCBI Taxonomy" id="104178"/>
    <lineage>
        <taxon>Eukaryota</taxon>
        <taxon>Metazoa</taxon>
        <taxon>Cnidaria</taxon>
        <taxon>Anthozoa</taxon>
        <taxon>Hexacorallia</taxon>
        <taxon>Scleractinia</taxon>
        <taxon>Fungiina</taxon>
        <taxon>Poritidae</taxon>
        <taxon>Porites</taxon>
    </lineage>
</organism>
<keyword evidence="3" id="KW-1185">Reference proteome</keyword>
<dbReference type="PANTHER" id="PTHR33244">
    <property type="entry name" value="INTEGRASE CATALYTIC DOMAIN-CONTAINING PROTEIN-RELATED"/>
    <property type="match status" value="1"/>
</dbReference>
<feature type="region of interest" description="Disordered" evidence="1">
    <location>
        <begin position="130"/>
        <end position="149"/>
    </location>
</feature>
<dbReference type="PANTHER" id="PTHR33244:SF3">
    <property type="entry name" value="PEPTIDASE A2 DOMAIN-CONTAINING PROTEIN"/>
    <property type="match status" value="1"/>
</dbReference>
<protein>
    <recommendedName>
        <fullName evidence="4">Prolactin receptor</fullName>
    </recommendedName>
</protein>
<evidence type="ECO:0000256" key="1">
    <source>
        <dbReference type="SAM" id="MobiDB-lite"/>
    </source>
</evidence>
<gene>
    <name evidence="2" type="ORF">PEVE_00021678</name>
</gene>
<accession>A0ABN8LJP9</accession>
<sequence>MLEKSDLSTGLLDHKNTPPQVRDEHLGGRAKAKAHYDKTAGRDLPPLTPGQYVYTRPNDHHHGEQCGHGEVLGEVTPRSYVIKTQDGLVRRNRIHLRPNEPQVPCDPQPLPEQPVIDSGVDVGNSAETIVPNPTSESTNEKSLPPVQTSPSLRKLEHVKHQEAILGGLNRRQRNLGNSDITKLLDDLDNETEAIKSGQEIGEELLSAKIQTKKGDEKLYQANDSFPQDSASQTVKITDAPVMVDSNGIPEKTTAVESGASYLTGKPLLVLTKDKKDDVHKWFLYYPLSTESDKQTP</sequence>
<dbReference type="EMBL" id="CALNXI010000029">
    <property type="protein sequence ID" value="CAH3015832.1"/>
    <property type="molecule type" value="Genomic_DNA"/>
</dbReference>
<evidence type="ECO:0008006" key="4">
    <source>
        <dbReference type="Google" id="ProtNLM"/>
    </source>
</evidence>
<proteinExistence type="predicted"/>
<evidence type="ECO:0000313" key="2">
    <source>
        <dbReference type="EMBL" id="CAH3015832.1"/>
    </source>
</evidence>
<feature type="region of interest" description="Disordered" evidence="1">
    <location>
        <begin position="1"/>
        <end position="50"/>
    </location>
</feature>
<name>A0ABN8LJP9_9CNID</name>
<evidence type="ECO:0000313" key="3">
    <source>
        <dbReference type="Proteomes" id="UP001159427"/>
    </source>
</evidence>
<comment type="caution">
    <text evidence="2">The sequence shown here is derived from an EMBL/GenBank/DDBJ whole genome shotgun (WGS) entry which is preliminary data.</text>
</comment>
<reference evidence="2 3" key="1">
    <citation type="submission" date="2022-05" db="EMBL/GenBank/DDBJ databases">
        <authorList>
            <consortium name="Genoscope - CEA"/>
            <person name="William W."/>
        </authorList>
    </citation>
    <scope>NUCLEOTIDE SEQUENCE [LARGE SCALE GENOMIC DNA]</scope>
</reference>